<dbReference type="Proteomes" id="UP001500622">
    <property type="component" value="Unassembled WGS sequence"/>
</dbReference>
<keyword evidence="3" id="KW-1185">Reference proteome</keyword>
<dbReference type="SUPFAM" id="SSF51735">
    <property type="entry name" value="NAD(P)-binding Rossmann-fold domains"/>
    <property type="match status" value="1"/>
</dbReference>
<gene>
    <name evidence="2" type="ORF">GCM10023169_37110</name>
</gene>
<dbReference type="InterPro" id="IPR020904">
    <property type="entry name" value="Sc_DH/Rdtase_CS"/>
</dbReference>
<dbReference type="Pfam" id="PF01370">
    <property type="entry name" value="Epimerase"/>
    <property type="match status" value="1"/>
</dbReference>
<evidence type="ECO:0000313" key="3">
    <source>
        <dbReference type="Proteomes" id="UP001500622"/>
    </source>
</evidence>
<evidence type="ECO:0000259" key="1">
    <source>
        <dbReference type="Pfam" id="PF01370"/>
    </source>
</evidence>
<dbReference type="InterPro" id="IPR050177">
    <property type="entry name" value="Lipid_A_modif_metabolic_enz"/>
</dbReference>
<reference evidence="3" key="1">
    <citation type="journal article" date="2019" name="Int. J. Syst. Evol. Microbiol.">
        <title>The Global Catalogue of Microorganisms (GCM) 10K type strain sequencing project: providing services to taxonomists for standard genome sequencing and annotation.</title>
        <authorList>
            <consortium name="The Broad Institute Genomics Platform"/>
            <consortium name="The Broad Institute Genome Sequencing Center for Infectious Disease"/>
            <person name="Wu L."/>
            <person name="Ma J."/>
        </authorList>
    </citation>
    <scope>NUCLEOTIDE SEQUENCE [LARGE SCALE GENOMIC DNA]</scope>
    <source>
        <strain evidence="3">JCM 17810</strain>
    </source>
</reference>
<dbReference type="EMBL" id="BAABGN010000013">
    <property type="protein sequence ID" value="GAA4431950.1"/>
    <property type="molecule type" value="Genomic_DNA"/>
</dbReference>
<dbReference type="PANTHER" id="PTHR43245">
    <property type="entry name" value="BIFUNCTIONAL POLYMYXIN RESISTANCE PROTEIN ARNA"/>
    <property type="match status" value="1"/>
</dbReference>
<dbReference type="PANTHER" id="PTHR43245:SF55">
    <property type="entry name" value="NAD(P)-BINDING DOMAIN-CONTAINING PROTEIN"/>
    <property type="match status" value="1"/>
</dbReference>
<dbReference type="PROSITE" id="PS00061">
    <property type="entry name" value="ADH_SHORT"/>
    <property type="match status" value="1"/>
</dbReference>
<feature type="domain" description="NAD-dependent epimerase/dehydratase" evidence="1">
    <location>
        <begin position="9"/>
        <end position="172"/>
    </location>
</feature>
<dbReference type="CDD" id="cd08946">
    <property type="entry name" value="SDR_e"/>
    <property type="match status" value="1"/>
</dbReference>
<name>A0ABP8LPH5_9MICO</name>
<protein>
    <submittedName>
        <fullName evidence="2">NAD(P)-dependent oxidoreductase</fullName>
    </submittedName>
</protein>
<accession>A0ABP8LPH5</accession>
<dbReference type="Gene3D" id="3.40.50.720">
    <property type="entry name" value="NAD(P)-binding Rossmann-like Domain"/>
    <property type="match status" value="1"/>
</dbReference>
<organism evidence="2 3">
    <name type="scientific">Georgenia halophila</name>
    <dbReference type="NCBI Taxonomy" id="620889"/>
    <lineage>
        <taxon>Bacteria</taxon>
        <taxon>Bacillati</taxon>
        <taxon>Actinomycetota</taxon>
        <taxon>Actinomycetes</taxon>
        <taxon>Micrococcales</taxon>
        <taxon>Bogoriellaceae</taxon>
        <taxon>Georgenia</taxon>
    </lineage>
</organism>
<evidence type="ECO:0000313" key="2">
    <source>
        <dbReference type="EMBL" id="GAA4431950.1"/>
    </source>
</evidence>
<sequence>MNETTPRTVVLTGAAGRIGGHLRRVDGGLGGRGWRLRLLDAGPIDDAAGGEEPFVADVGVEESTEVLVEAMTGADAVVHLAGIASEDVWTRLRRTNVDGTYRVLEAARRAGVRRVVLASSNHAVGFYPSHEVARTDQTVRPDSFYGVSKAAVEALGSLYADRYGLEVVSLRIGLCAERPRSTFDLGIWLSPADAVRLVDAALSGPVEGHVIAFGVSANSRGWWDLSSALALGYEPRDDAETFAQDVEEYAGPQLLGNGMTRKEPTP</sequence>
<proteinExistence type="predicted"/>
<comment type="caution">
    <text evidence="2">The sequence shown here is derived from an EMBL/GenBank/DDBJ whole genome shotgun (WGS) entry which is preliminary data.</text>
</comment>
<dbReference type="InterPro" id="IPR001509">
    <property type="entry name" value="Epimerase_deHydtase"/>
</dbReference>
<dbReference type="InterPro" id="IPR036291">
    <property type="entry name" value="NAD(P)-bd_dom_sf"/>
</dbReference>
<dbReference type="RefSeq" id="WP_345218292.1">
    <property type="nucleotide sequence ID" value="NZ_BAABGN010000013.1"/>
</dbReference>